<dbReference type="PANTHER" id="PTHR31118">
    <property type="entry name" value="CYCLASE-LIKE PROTEIN 2"/>
    <property type="match status" value="1"/>
</dbReference>
<dbReference type="EMBL" id="JANFYT010000029">
    <property type="protein sequence ID" value="MCQ4815184.1"/>
    <property type="molecule type" value="Genomic_DNA"/>
</dbReference>
<evidence type="ECO:0000313" key="2">
    <source>
        <dbReference type="Proteomes" id="UP001205919"/>
    </source>
</evidence>
<gene>
    <name evidence="1" type="ORF">NE630_12150</name>
</gene>
<dbReference type="InterPro" id="IPR007325">
    <property type="entry name" value="KFase/CYL"/>
</dbReference>
<name>A0AAW5K5K8_9BACT</name>
<dbReference type="InterPro" id="IPR037175">
    <property type="entry name" value="KFase_sf"/>
</dbReference>
<comment type="caution">
    <text evidence="1">The sequence shown here is derived from an EMBL/GenBank/DDBJ whole genome shotgun (WGS) entry which is preliminary data.</text>
</comment>
<evidence type="ECO:0000313" key="1">
    <source>
        <dbReference type="EMBL" id="MCQ4815184.1"/>
    </source>
</evidence>
<dbReference type="Pfam" id="PF04199">
    <property type="entry name" value="Cyclase"/>
    <property type="match status" value="1"/>
</dbReference>
<dbReference type="GO" id="GO:0004061">
    <property type="term" value="F:arylformamidase activity"/>
    <property type="evidence" value="ECO:0007669"/>
    <property type="project" value="InterPro"/>
</dbReference>
<proteinExistence type="predicted"/>
<dbReference type="PANTHER" id="PTHR31118:SF12">
    <property type="entry name" value="CYCLASE-LIKE PROTEIN 2"/>
    <property type="match status" value="1"/>
</dbReference>
<keyword evidence="2" id="KW-1185">Reference proteome</keyword>
<dbReference type="SUPFAM" id="SSF102198">
    <property type="entry name" value="Putative cyclase"/>
    <property type="match status" value="1"/>
</dbReference>
<dbReference type="GeneID" id="95755196"/>
<dbReference type="Proteomes" id="UP001205919">
    <property type="component" value="Unassembled WGS sequence"/>
</dbReference>
<dbReference type="GO" id="GO:0019441">
    <property type="term" value="P:L-tryptophan catabolic process to kynurenine"/>
    <property type="evidence" value="ECO:0007669"/>
    <property type="project" value="InterPro"/>
</dbReference>
<dbReference type="AlphaFoldDB" id="A0AAW5K5K8"/>
<accession>A0AAW5K5K8</accession>
<organism evidence="1 2">
    <name type="scientific">Cloacibacillus evryensis</name>
    <dbReference type="NCBI Taxonomy" id="508460"/>
    <lineage>
        <taxon>Bacteria</taxon>
        <taxon>Thermotogati</taxon>
        <taxon>Synergistota</taxon>
        <taxon>Synergistia</taxon>
        <taxon>Synergistales</taxon>
        <taxon>Synergistaceae</taxon>
        <taxon>Cloacibacillus</taxon>
    </lineage>
</organism>
<protein>
    <submittedName>
        <fullName evidence="1">Cyclase family protein</fullName>
    </submittedName>
</protein>
<sequence>MSKILDLSLELHEGMPTYPSPWHPVVDVKQMGRIDMEARRSYAVTLGSHTGTHMDSPAHMVKNGITIDMIPLETIVGTAKVIDFSNKSRGDKITLEEIKNCGTEIEKGDRLLIKTGWYKEWGSNAYYDRWPWITAEAARYIVDQGAIFVALDIPSPDDPLSDTGYGKHSPIHDIFLQNGVILVEYLNNTLDIDKDVIKLTALPLKVKGCDGFPARVIAEF</sequence>
<dbReference type="Gene3D" id="3.50.30.50">
    <property type="entry name" value="Putative cyclase"/>
    <property type="match status" value="1"/>
</dbReference>
<reference evidence="1 2" key="1">
    <citation type="submission" date="2022-06" db="EMBL/GenBank/DDBJ databases">
        <title>Isolation of gut microbiota from human fecal samples.</title>
        <authorList>
            <person name="Pamer E.G."/>
            <person name="Barat B."/>
            <person name="Waligurski E."/>
            <person name="Medina S."/>
            <person name="Paddock L."/>
            <person name="Mostad J."/>
        </authorList>
    </citation>
    <scope>NUCLEOTIDE SEQUENCE [LARGE SCALE GENOMIC DNA]</scope>
    <source>
        <strain evidence="1 2">DFI.9.90</strain>
    </source>
</reference>
<dbReference type="RefSeq" id="WP_008709011.1">
    <property type="nucleotide sequence ID" value="NZ_CABKQM010000002.1"/>
</dbReference>